<protein>
    <submittedName>
        <fullName evidence="2">Uncharacterized protein</fullName>
    </submittedName>
</protein>
<dbReference type="AlphaFoldDB" id="A0A6J4VIS9"/>
<evidence type="ECO:0000256" key="1">
    <source>
        <dbReference type="SAM" id="MobiDB-lite"/>
    </source>
</evidence>
<dbReference type="EMBL" id="CADCWG010000317">
    <property type="protein sequence ID" value="CAA9578521.1"/>
    <property type="molecule type" value="Genomic_DNA"/>
</dbReference>
<evidence type="ECO:0000313" key="2">
    <source>
        <dbReference type="EMBL" id="CAA9578521.1"/>
    </source>
</evidence>
<reference evidence="2" key="1">
    <citation type="submission" date="2020-02" db="EMBL/GenBank/DDBJ databases">
        <authorList>
            <person name="Meier V. D."/>
        </authorList>
    </citation>
    <scope>NUCLEOTIDE SEQUENCE</scope>
    <source>
        <strain evidence="2">AVDCRST_MAG49</strain>
    </source>
</reference>
<feature type="compositionally biased region" description="Low complexity" evidence="1">
    <location>
        <begin position="12"/>
        <end position="21"/>
    </location>
</feature>
<feature type="compositionally biased region" description="Basic and acidic residues" evidence="1">
    <location>
        <begin position="23"/>
        <end position="38"/>
    </location>
</feature>
<gene>
    <name evidence="2" type="ORF">AVDCRST_MAG49-4525</name>
</gene>
<organism evidence="2">
    <name type="scientific">uncultured Thermomicrobiales bacterium</name>
    <dbReference type="NCBI Taxonomy" id="1645740"/>
    <lineage>
        <taxon>Bacteria</taxon>
        <taxon>Pseudomonadati</taxon>
        <taxon>Thermomicrobiota</taxon>
        <taxon>Thermomicrobia</taxon>
        <taxon>Thermomicrobiales</taxon>
        <taxon>environmental samples</taxon>
    </lineage>
</organism>
<sequence length="66" mass="6769">MLGAVSERCRTRAATGPTATRSDTARHGDGPRRRDGRSGHAPALPSGGRRGRAVLRAHGAPGCPLA</sequence>
<feature type="region of interest" description="Disordered" evidence="1">
    <location>
        <begin position="1"/>
        <end position="66"/>
    </location>
</feature>
<name>A0A6J4VIS9_9BACT</name>
<accession>A0A6J4VIS9</accession>
<proteinExistence type="predicted"/>